<dbReference type="InterPro" id="IPR032834">
    <property type="entry name" value="NatK-like_C"/>
</dbReference>
<sequence>MNLFISIVEGLLISRFTSMTAINKNRKTASLIVYTLIQCTFSYLAFLFNFDSFLSTFIIVFNYTLFSFNNTLSSLPNSVFLGFTLNLLILIANSSTVILNYAIHYFFNMQLHFYVMLIISKLLLWLLVETIGRLIQRNIHYNNSKINLFNLSVLLVTSLYSLLFDSYFHKLIKVQYFLINTVILSLLVLVIYKLFEIQKQNLIAISNQKLLEKEIAFQKNNYQKIISNENETRKIRHNYKHLLLLLKEYTEKEDLKNIENTLNNQLKNIDELKYAINTGNESMNFIISHYLPLIKESNIDLKCNYFEDQPNIDKLDFYIIFGNILENAIEHCDSDKIKKVNIEAGKTTDDRYYFKITNTILTTDNIDLSSSRKNSINHGQGITSIKQLVKKNNGIVKFMQLKNNFRVVVILPMNN</sequence>
<keyword evidence="1" id="KW-0472">Membrane</keyword>
<keyword evidence="1" id="KW-1133">Transmembrane helix</keyword>
<dbReference type="Gene3D" id="3.30.565.10">
    <property type="entry name" value="Histidine kinase-like ATPase, C-terminal domain"/>
    <property type="match status" value="1"/>
</dbReference>
<dbReference type="PANTHER" id="PTHR40448">
    <property type="entry name" value="TWO-COMPONENT SENSOR HISTIDINE KINASE"/>
    <property type="match status" value="1"/>
</dbReference>
<gene>
    <name evidence="3" type="ORF">FYJ79_05550</name>
</gene>
<feature type="transmembrane region" description="Helical" evidence="1">
    <location>
        <begin position="174"/>
        <end position="195"/>
    </location>
</feature>
<dbReference type="Proteomes" id="UP000442619">
    <property type="component" value="Unassembled WGS sequence"/>
</dbReference>
<dbReference type="GO" id="GO:0042802">
    <property type="term" value="F:identical protein binding"/>
    <property type="evidence" value="ECO:0007669"/>
    <property type="project" value="TreeGrafter"/>
</dbReference>
<feature type="transmembrane region" description="Helical" evidence="1">
    <location>
        <begin position="28"/>
        <end position="46"/>
    </location>
</feature>
<evidence type="ECO:0000313" key="3">
    <source>
        <dbReference type="EMBL" id="MST89039.1"/>
    </source>
</evidence>
<evidence type="ECO:0000313" key="4">
    <source>
        <dbReference type="Proteomes" id="UP000442619"/>
    </source>
</evidence>
<organism evidence="3 4">
    <name type="scientific">Sharpea porci</name>
    <dbReference type="NCBI Taxonomy" id="2652286"/>
    <lineage>
        <taxon>Bacteria</taxon>
        <taxon>Bacillati</taxon>
        <taxon>Bacillota</taxon>
        <taxon>Erysipelotrichia</taxon>
        <taxon>Erysipelotrichales</taxon>
        <taxon>Coprobacillaceae</taxon>
        <taxon>Sharpea</taxon>
    </lineage>
</organism>
<protein>
    <submittedName>
        <fullName evidence="3">GHKL domain-containing protein</fullName>
    </submittedName>
</protein>
<feature type="domain" description="Sensor histidine kinase NatK-like C-terminal" evidence="2">
    <location>
        <begin position="314"/>
        <end position="411"/>
    </location>
</feature>
<feature type="transmembrane region" description="Helical" evidence="1">
    <location>
        <begin position="148"/>
        <end position="168"/>
    </location>
</feature>
<feature type="transmembrane region" description="Helical" evidence="1">
    <location>
        <begin position="52"/>
        <end position="72"/>
    </location>
</feature>
<proteinExistence type="predicted"/>
<accession>A0A844FUL3</accession>
<comment type="caution">
    <text evidence="3">The sequence shown here is derived from an EMBL/GenBank/DDBJ whole genome shotgun (WGS) entry which is preliminary data.</text>
</comment>
<evidence type="ECO:0000256" key="1">
    <source>
        <dbReference type="SAM" id="Phobius"/>
    </source>
</evidence>
<feature type="transmembrane region" description="Helical" evidence="1">
    <location>
        <begin position="109"/>
        <end position="128"/>
    </location>
</feature>
<evidence type="ECO:0000259" key="2">
    <source>
        <dbReference type="Pfam" id="PF14501"/>
    </source>
</evidence>
<dbReference type="AlphaFoldDB" id="A0A844FUL3"/>
<name>A0A844FUL3_9FIRM</name>
<dbReference type="SUPFAM" id="SSF55874">
    <property type="entry name" value="ATPase domain of HSP90 chaperone/DNA topoisomerase II/histidine kinase"/>
    <property type="match status" value="1"/>
</dbReference>
<keyword evidence="4" id="KW-1185">Reference proteome</keyword>
<dbReference type="PANTHER" id="PTHR40448:SF1">
    <property type="entry name" value="TWO-COMPONENT SENSOR HISTIDINE KINASE"/>
    <property type="match status" value="1"/>
</dbReference>
<dbReference type="InterPro" id="IPR036890">
    <property type="entry name" value="HATPase_C_sf"/>
</dbReference>
<feature type="transmembrane region" description="Helical" evidence="1">
    <location>
        <begin position="79"/>
        <end position="103"/>
    </location>
</feature>
<dbReference type="EMBL" id="VUNM01000009">
    <property type="protein sequence ID" value="MST89039.1"/>
    <property type="molecule type" value="Genomic_DNA"/>
</dbReference>
<keyword evidence="1" id="KW-0812">Transmembrane</keyword>
<dbReference type="Pfam" id="PF14501">
    <property type="entry name" value="HATPase_c_5"/>
    <property type="match status" value="1"/>
</dbReference>
<reference evidence="3 4" key="1">
    <citation type="submission" date="2019-08" db="EMBL/GenBank/DDBJ databases">
        <title>In-depth cultivation of the pig gut microbiome towards novel bacterial diversity and tailored functional studies.</title>
        <authorList>
            <person name="Wylensek D."/>
            <person name="Hitch T.C.A."/>
            <person name="Clavel T."/>
        </authorList>
    </citation>
    <scope>NUCLEOTIDE SEQUENCE [LARGE SCALE GENOMIC DNA]</scope>
    <source>
        <strain evidence="3 4">CA-Schmier-601-WT-3</strain>
    </source>
</reference>